<protein>
    <submittedName>
        <fullName evidence="1">Uncharacterized protein</fullName>
    </submittedName>
</protein>
<proteinExistence type="predicted"/>
<dbReference type="Proteomes" id="UP000565711">
    <property type="component" value="Unassembled WGS sequence"/>
</dbReference>
<dbReference type="EMBL" id="JAAXOP010000021">
    <property type="protein sequence ID" value="NKY53814.1"/>
    <property type="molecule type" value="Genomic_DNA"/>
</dbReference>
<organism evidence="1 2">
    <name type="scientific">Nocardia vermiculata</name>
    <dbReference type="NCBI Taxonomy" id="257274"/>
    <lineage>
        <taxon>Bacteria</taxon>
        <taxon>Bacillati</taxon>
        <taxon>Actinomycetota</taxon>
        <taxon>Actinomycetes</taxon>
        <taxon>Mycobacteriales</taxon>
        <taxon>Nocardiaceae</taxon>
        <taxon>Nocardia</taxon>
    </lineage>
</organism>
<name>A0A846Y7M9_9NOCA</name>
<dbReference type="RefSeq" id="WP_157103093.1">
    <property type="nucleotide sequence ID" value="NZ_JAAXOP010000021.1"/>
</dbReference>
<reference evidence="1 2" key="1">
    <citation type="submission" date="2020-04" db="EMBL/GenBank/DDBJ databases">
        <title>MicrobeNet Type strains.</title>
        <authorList>
            <person name="Nicholson A.C."/>
        </authorList>
    </citation>
    <scope>NUCLEOTIDE SEQUENCE [LARGE SCALE GENOMIC DNA]</scope>
    <source>
        <strain evidence="1 2">JCM 12354</strain>
    </source>
</reference>
<evidence type="ECO:0000313" key="2">
    <source>
        <dbReference type="Proteomes" id="UP000565711"/>
    </source>
</evidence>
<sequence>MLDRLAERDVAWRYGNEEPGTLLTDRDWQAVVTRLGTPGVPQDYLVRATK</sequence>
<evidence type="ECO:0000313" key="1">
    <source>
        <dbReference type="EMBL" id="NKY53814.1"/>
    </source>
</evidence>
<dbReference type="AlphaFoldDB" id="A0A846Y7M9"/>
<comment type="caution">
    <text evidence="1">The sequence shown here is derived from an EMBL/GenBank/DDBJ whole genome shotgun (WGS) entry which is preliminary data.</text>
</comment>
<keyword evidence="2" id="KW-1185">Reference proteome</keyword>
<gene>
    <name evidence="1" type="ORF">HGA08_26820</name>
</gene>
<accession>A0A846Y7M9</accession>